<evidence type="ECO:0000313" key="2">
    <source>
        <dbReference type="Proteomes" id="UP000548504"/>
    </source>
</evidence>
<organism evidence="1 2">
    <name type="scientific">Citrobacter cronae</name>
    <dbReference type="NCBI Taxonomy" id="1748967"/>
    <lineage>
        <taxon>Bacteria</taxon>
        <taxon>Pseudomonadati</taxon>
        <taxon>Pseudomonadota</taxon>
        <taxon>Gammaproteobacteria</taxon>
        <taxon>Enterobacterales</taxon>
        <taxon>Enterobacteriaceae</taxon>
        <taxon>Citrobacter</taxon>
        <taxon>Citrobacter freundii complex</taxon>
    </lineage>
</organism>
<sequence>MAGEKSPVLVAPAPHTRNKLKTASSLTTRAIKCTLVNSKKKLVKSRQDRIFKRFTILAVKYIKKKFVWAKKKPVTSDIEHDMRIADKYVFDEVLSIYAPPDEFEKRVKKRIGTRIKL</sequence>
<protein>
    <submittedName>
        <fullName evidence="1">Uncharacterized protein</fullName>
    </submittedName>
</protein>
<name>A0A7X1BKI1_9ENTR</name>
<proteinExistence type="predicted"/>
<dbReference type="AlphaFoldDB" id="A0A7X1BKI1"/>
<gene>
    <name evidence="1" type="ORF">H7I73_03125</name>
</gene>
<accession>A0A7X1BKI1</accession>
<evidence type="ECO:0000313" key="1">
    <source>
        <dbReference type="EMBL" id="MBC2618629.1"/>
    </source>
</evidence>
<dbReference type="EMBL" id="JACLAG010000001">
    <property type="protein sequence ID" value="MBC2618629.1"/>
    <property type="molecule type" value="Genomic_DNA"/>
</dbReference>
<dbReference type="RefSeq" id="WP_121528829.1">
    <property type="nucleotide sequence ID" value="NZ_JACLAG010000001.1"/>
</dbReference>
<dbReference type="Proteomes" id="UP000548504">
    <property type="component" value="Unassembled WGS sequence"/>
</dbReference>
<reference evidence="1 2" key="1">
    <citation type="submission" date="2020-08" db="EMBL/GenBank/DDBJ databases">
        <title>Emergence and comparative genomics analysis of Citrobacter in Fennec fox imported from North Africa to China.</title>
        <authorList>
            <person name="Zheng B."/>
        </authorList>
    </citation>
    <scope>NUCLEOTIDE SEQUENCE [LARGE SCALE GENOMIC DNA]</scope>
    <source>
        <strain evidence="1 2">FF141</strain>
    </source>
</reference>
<comment type="caution">
    <text evidence="1">The sequence shown here is derived from an EMBL/GenBank/DDBJ whole genome shotgun (WGS) entry which is preliminary data.</text>
</comment>